<sequence length="475" mass="53559">MRPQVLFKISITTIILLISTAITIAQEQYKETFNVKDDATVSVNTSHTRIIFETWNRDKVEVEAYIEGEKLSEAEKQELFDNWDFSVLGNSNKVVITSKGGNSWNGMASMEHMEGMGGLDFLGPMMEEMIVPMISNMKIPNLPDDLLKDIGNIDFDYEEFQKDEEAYIEKFEKQMDKKFGKDFEVKMEQWGNEFANQYNEEKSDSIAAVWESKMQGWGENFGKRMEAWGKRFEKEMEARYGGEDGNYSKTVQTDPFGNKTIIIQGNKTKKSKTNKSKGVKTIKIKMPKGAKTEIDVRHGEIEMADAVNVKATLNHSPFTANSIDGGETLINASYAPVVVNNWNNGTLYLQFVESCNIADVNTINLQANSSDVLIGNVEKEAILAGSFGNLKVTHVSNGFKNIDILLENTDAVLYMPDTAFSFYFNGKKSTLQYPKSLDLNRTKNYNRVLVRGFNKNSNAGKNVTVNANYSNVKIQ</sequence>
<dbReference type="OrthoDB" id="1420424at2"/>
<name>A0A3E1QCZ6_9FLAO</name>
<protein>
    <submittedName>
        <fullName evidence="1">Uncharacterized protein</fullName>
    </submittedName>
</protein>
<proteinExistence type="predicted"/>
<dbReference type="EMBL" id="QVID01000001">
    <property type="protein sequence ID" value="RFN60018.1"/>
    <property type="molecule type" value="Genomic_DNA"/>
</dbReference>
<keyword evidence="2" id="KW-1185">Reference proteome</keyword>
<accession>A0A3E1QCZ6</accession>
<gene>
    <name evidence="1" type="ORF">DZ858_08215</name>
</gene>
<comment type="caution">
    <text evidence="1">The sequence shown here is derived from an EMBL/GenBank/DDBJ whole genome shotgun (WGS) entry which is preliminary data.</text>
</comment>
<dbReference type="Proteomes" id="UP000261082">
    <property type="component" value="Unassembled WGS sequence"/>
</dbReference>
<evidence type="ECO:0000313" key="2">
    <source>
        <dbReference type="Proteomes" id="UP000261082"/>
    </source>
</evidence>
<reference evidence="1 2" key="1">
    <citation type="journal article" date="2007" name="Int. J. Syst. Evol. Microbiol.">
        <title>Marixanthomonas ophiurae gen. nov., sp. nov., a marine bacterium of the family Flavobacteriaceae isolated from a deep-sea brittle star.</title>
        <authorList>
            <person name="Romanenko L.A."/>
            <person name="Uchino M."/>
            <person name="Frolova G.M."/>
            <person name="Mikhailov V.V."/>
        </authorList>
    </citation>
    <scope>NUCLEOTIDE SEQUENCE [LARGE SCALE GENOMIC DNA]</scope>
    <source>
        <strain evidence="1 2">KMM 3046</strain>
    </source>
</reference>
<dbReference type="RefSeq" id="WP_117159078.1">
    <property type="nucleotide sequence ID" value="NZ_QVID01000001.1"/>
</dbReference>
<dbReference type="AlphaFoldDB" id="A0A3E1QCZ6"/>
<evidence type="ECO:0000313" key="1">
    <source>
        <dbReference type="EMBL" id="RFN60018.1"/>
    </source>
</evidence>
<organism evidence="1 2">
    <name type="scientific">Marixanthomonas ophiurae</name>
    <dbReference type="NCBI Taxonomy" id="387659"/>
    <lineage>
        <taxon>Bacteria</taxon>
        <taxon>Pseudomonadati</taxon>
        <taxon>Bacteroidota</taxon>
        <taxon>Flavobacteriia</taxon>
        <taxon>Flavobacteriales</taxon>
        <taxon>Flavobacteriaceae</taxon>
        <taxon>Marixanthomonas</taxon>
    </lineage>
</organism>